<organism evidence="2 3">
    <name type="scientific">Collybiopsis confluens</name>
    <dbReference type="NCBI Taxonomy" id="2823264"/>
    <lineage>
        <taxon>Eukaryota</taxon>
        <taxon>Fungi</taxon>
        <taxon>Dikarya</taxon>
        <taxon>Basidiomycota</taxon>
        <taxon>Agaricomycotina</taxon>
        <taxon>Agaricomycetes</taxon>
        <taxon>Agaricomycetidae</taxon>
        <taxon>Agaricales</taxon>
        <taxon>Marasmiineae</taxon>
        <taxon>Omphalotaceae</taxon>
        <taxon>Collybiopsis</taxon>
    </lineage>
</organism>
<gene>
    <name evidence="2" type="ORF">D9757_007493</name>
</gene>
<feature type="region of interest" description="Disordered" evidence="1">
    <location>
        <begin position="576"/>
        <end position="601"/>
    </location>
</feature>
<keyword evidence="3" id="KW-1185">Reference proteome</keyword>
<sequence length="610" mass="68534">MSSSLVWNMADSPFSLRLGTNYAPSSEELFELDRILVEPQQVLDRLDSEIARVQPIFDRSLLSQKQQVESYIDAHRALMAPFARFPPKPSPKYSPGVCHSITTVPELLGVAHAPLLLTTVSQHWRCLALNTPRLWSSLRIQLLPDFPESLQSQRVAEDVRSRRIAVMERWLRRSGVLPITISLYSNVSSSSPFGVSNFKTMAQMMRSLLGFEDRVQNLSFMYTLVGDLDVLREMLPSGSSLPSLLSFKLEKYRTGVIRGRLDEAWILSDQISPLLSRMPALKNLKIPQQIERGNISFHMLHCRWDMLTNLSLLPLLAPNELFIILTKSPTLKELSVGISLKMDLFDASASSSITLTHLVSLKLVMQVMYPRTHFNFRLGQQEQHRLKEREQDHCVACISAIISRVICPTLISLHVSLHGLRESMSGVPIPKFPLHALETLGLDIPLTPYGFTSCLSRFPNLISLDFVDAGNIPRTLGAISTRIPNSSTLQDTHLAHLTPSTDNPSLYCRRLRNLYVVDHSTGFYRSPQCNWSPRALVKLITARAIANTLDCVDLSFTREPSDEAIQSLRAVDDGGGMRLFESTLPPPPSQKPGGESRTGGRRFRYVRWSG</sequence>
<evidence type="ECO:0000313" key="3">
    <source>
        <dbReference type="Proteomes" id="UP000518752"/>
    </source>
</evidence>
<comment type="caution">
    <text evidence="2">The sequence shown here is derived from an EMBL/GenBank/DDBJ whole genome shotgun (WGS) entry which is preliminary data.</text>
</comment>
<dbReference type="AlphaFoldDB" id="A0A8H5HJR3"/>
<evidence type="ECO:0000313" key="2">
    <source>
        <dbReference type="EMBL" id="KAF5384614.1"/>
    </source>
</evidence>
<dbReference type="Proteomes" id="UP000518752">
    <property type="component" value="Unassembled WGS sequence"/>
</dbReference>
<dbReference type="EMBL" id="JAACJN010000042">
    <property type="protein sequence ID" value="KAF5384614.1"/>
    <property type="molecule type" value="Genomic_DNA"/>
</dbReference>
<proteinExistence type="predicted"/>
<accession>A0A8H5HJR3</accession>
<name>A0A8H5HJR3_9AGAR</name>
<evidence type="ECO:0008006" key="4">
    <source>
        <dbReference type="Google" id="ProtNLM"/>
    </source>
</evidence>
<protein>
    <recommendedName>
        <fullName evidence="4">F-box domain-containing protein</fullName>
    </recommendedName>
</protein>
<dbReference type="OrthoDB" id="3365698at2759"/>
<evidence type="ECO:0000256" key="1">
    <source>
        <dbReference type="SAM" id="MobiDB-lite"/>
    </source>
</evidence>
<reference evidence="2 3" key="1">
    <citation type="journal article" date="2020" name="ISME J.">
        <title>Uncovering the hidden diversity of litter-decomposition mechanisms in mushroom-forming fungi.</title>
        <authorList>
            <person name="Floudas D."/>
            <person name="Bentzer J."/>
            <person name="Ahren D."/>
            <person name="Johansson T."/>
            <person name="Persson P."/>
            <person name="Tunlid A."/>
        </authorList>
    </citation>
    <scope>NUCLEOTIDE SEQUENCE [LARGE SCALE GENOMIC DNA]</scope>
    <source>
        <strain evidence="2 3">CBS 406.79</strain>
    </source>
</reference>